<organism evidence="3 4">
    <name type="scientific">Mycolicibacterium elephantis</name>
    <dbReference type="NCBI Taxonomy" id="81858"/>
    <lineage>
        <taxon>Bacteria</taxon>
        <taxon>Bacillati</taxon>
        <taxon>Actinomycetota</taxon>
        <taxon>Actinomycetes</taxon>
        <taxon>Mycobacteriales</taxon>
        <taxon>Mycobacteriaceae</taxon>
        <taxon>Mycolicibacterium</taxon>
    </lineage>
</organism>
<evidence type="ECO:0000256" key="1">
    <source>
        <dbReference type="SAM" id="SignalP"/>
    </source>
</evidence>
<dbReference type="AlphaFoldDB" id="A0A1X0CXJ2"/>
<evidence type="ECO:0000313" key="3">
    <source>
        <dbReference type="EMBL" id="ORA64230.1"/>
    </source>
</evidence>
<dbReference type="Gene3D" id="3.40.1000.70">
    <property type="entry name" value="PknH-like extracellular domain"/>
    <property type="match status" value="1"/>
</dbReference>
<dbReference type="Pfam" id="PF14032">
    <property type="entry name" value="PknH_C"/>
    <property type="match status" value="1"/>
</dbReference>
<dbReference type="OrthoDB" id="4720901at2"/>
<feature type="signal peptide" evidence="1">
    <location>
        <begin position="1"/>
        <end position="18"/>
    </location>
</feature>
<evidence type="ECO:0000313" key="4">
    <source>
        <dbReference type="Proteomes" id="UP000192772"/>
    </source>
</evidence>
<feature type="chain" id="PRO_5038730565" evidence="1">
    <location>
        <begin position="19"/>
        <end position="239"/>
    </location>
</feature>
<comment type="caution">
    <text evidence="3">The sequence shown here is derived from an EMBL/GenBank/DDBJ whole genome shotgun (WGS) entry which is preliminary data.</text>
</comment>
<dbReference type="Proteomes" id="UP000192772">
    <property type="component" value="Unassembled WGS sequence"/>
</dbReference>
<protein>
    <submittedName>
        <fullName evidence="3">Sensor domain-containing protein</fullName>
    </submittedName>
</protein>
<accession>A0A1X0CXJ2</accession>
<dbReference type="InterPro" id="IPR026954">
    <property type="entry name" value="PknH-like_Extracell"/>
</dbReference>
<sequence length="239" mass="24396">MHPRATTAAVLSACVVLAGCATQVADAPAVHISEVVKPSPVRALDRVLPTSDELATMLGAVGLMGPLVSGGADMLLHSVGAAEATPADCVSTAYRLQKVVYDAGSARTVASRSWAGGDANGPSSTGSFGVVQFANPDDAQEFFAAAADKWHRCNGQTLVLRRPDAHTDGASRITDVDIDRRTVSAVVMHDAGSTVQRALGVASDCVVDVEISDTAGMGPTGAQDAVSVANLMLQKIGIS</sequence>
<evidence type="ECO:0000259" key="2">
    <source>
        <dbReference type="Pfam" id="PF14032"/>
    </source>
</evidence>
<dbReference type="InterPro" id="IPR038232">
    <property type="entry name" value="PknH-like_Extracell_sf"/>
</dbReference>
<dbReference type="EMBL" id="MVHP01000020">
    <property type="protein sequence ID" value="ORA64230.1"/>
    <property type="molecule type" value="Genomic_DNA"/>
</dbReference>
<feature type="domain" description="PknH-like extracellular" evidence="2">
    <location>
        <begin position="40"/>
        <end position="235"/>
    </location>
</feature>
<name>A0A1X0CXJ2_9MYCO</name>
<dbReference type="PROSITE" id="PS51257">
    <property type="entry name" value="PROKAR_LIPOPROTEIN"/>
    <property type="match status" value="1"/>
</dbReference>
<gene>
    <name evidence="3" type="ORF">BST23_17005</name>
</gene>
<keyword evidence="1" id="KW-0732">Signal</keyword>
<dbReference type="RefSeq" id="WP_064919714.1">
    <property type="nucleotide sequence ID" value="NZ_LZHS01000045.1"/>
</dbReference>
<dbReference type="STRING" id="81858.BST23_17005"/>
<proteinExistence type="predicted"/>
<reference evidence="3 4" key="1">
    <citation type="submission" date="2017-02" db="EMBL/GenBank/DDBJ databases">
        <title>The new phylogeny of genus Mycobacterium.</title>
        <authorList>
            <person name="Tortoli E."/>
            <person name="Trovato A."/>
            <person name="Cirillo D.M."/>
        </authorList>
    </citation>
    <scope>NUCLEOTIDE SEQUENCE [LARGE SCALE GENOMIC DNA]</scope>
    <source>
        <strain evidence="3 4">FI-09383</strain>
    </source>
</reference>